<dbReference type="EMBL" id="JAQIZT010000008">
    <property type="protein sequence ID" value="KAJ6988073.1"/>
    <property type="molecule type" value="Genomic_DNA"/>
</dbReference>
<dbReference type="Proteomes" id="UP001164929">
    <property type="component" value="Chromosome 8"/>
</dbReference>
<protein>
    <submittedName>
        <fullName evidence="1">Uncharacterized protein</fullName>
    </submittedName>
</protein>
<evidence type="ECO:0000313" key="1">
    <source>
        <dbReference type="EMBL" id="KAJ6988073.1"/>
    </source>
</evidence>
<keyword evidence="2" id="KW-1185">Reference proteome</keyword>
<proteinExistence type="predicted"/>
<reference evidence="1" key="1">
    <citation type="journal article" date="2023" name="Mol. Ecol. Resour.">
        <title>Chromosome-level genome assembly of a triploid poplar Populus alba 'Berolinensis'.</title>
        <authorList>
            <person name="Chen S."/>
            <person name="Yu Y."/>
            <person name="Wang X."/>
            <person name="Wang S."/>
            <person name="Zhang T."/>
            <person name="Zhou Y."/>
            <person name="He R."/>
            <person name="Meng N."/>
            <person name="Wang Y."/>
            <person name="Liu W."/>
            <person name="Liu Z."/>
            <person name="Liu J."/>
            <person name="Guo Q."/>
            <person name="Huang H."/>
            <person name="Sederoff R.R."/>
            <person name="Wang G."/>
            <person name="Qu G."/>
            <person name="Chen S."/>
        </authorList>
    </citation>
    <scope>NUCLEOTIDE SEQUENCE</scope>
    <source>
        <strain evidence="1">SC-2020</strain>
    </source>
</reference>
<sequence>MPKWVQKTKRDLIGHVTCGRGMNNTQKADKGSPLPLDLSFWYTQIATWQMHLTININILTVQGGIPFSLVDLFFFSSKSQTFPLKT</sequence>
<organism evidence="1 2">
    <name type="scientific">Populus alba x Populus x berolinensis</name>
    <dbReference type="NCBI Taxonomy" id="444605"/>
    <lineage>
        <taxon>Eukaryota</taxon>
        <taxon>Viridiplantae</taxon>
        <taxon>Streptophyta</taxon>
        <taxon>Embryophyta</taxon>
        <taxon>Tracheophyta</taxon>
        <taxon>Spermatophyta</taxon>
        <taxon>Magnoliopsida</taxon>
        <taxon>eudicotyledons</taxon>
        <taxon>Gunneridae</taxon>
        <taxon>Pentapetalae</taxon>
        <taxon>rosids</taxon>
        <taxon>fabids</taxon>
        <taxon>Malpighiales</taxon>
        <taxon>Salicaceae</taxon>
        <taxon>Saliceae</taxon>
        <taxon>Populus</taxon>
    </lineage>
</organism>
<dbReference type="AlphaFoldDB" id="A0AAD6QES9"/>
<name>A0AAD6QES9_9ROSI</name>
<gene>
    <name evidence="1" type="ORF">NC653_021104</name>
</gene>
<accession>A0AAD6QES9</accession>
<comment type="caution">
    <text evidence="1">The sequence shown here is derived from an EMBL/GenBank/DDBJ whole genome shotgun (WGS) entry which is preliminary data.</text>
</comment>
<evidence type="ECO:0000313" key="2">
    <source>
        <dbReference type="Proteomes" id="UP001164929"/>
    </source>
</evidence>